<keyword evidence="2" id="KW-0805">Transcription regulation</keyword>
<dbReference type="Pfam" id="PF23177">
    <property type="entry name" value="bHLH_IRO3"/>
    <property type="match status" value="1"/>
</dbReference>
<keyword evidence="6" id="KW-0175">Coiled coil</keyword>
<dbReference type="PANTHER" id="PTHR46133">
    <property type="entry name" value="BHLH TRANSCRIPTION FACTOR"/>
    <property type="match status" value="1"/>
</dbReference>
<evidence type="ECO:0000256" key="5">
    <source>
        <dbReference type="ARBA" id="ARBA00023242"/>
    </source>
</evidence>
<dbReference type="GO" id="GO:0003677">
    <property type="term" value="F:DNA binding"/>
    <property type="evidence" value="ECO:0007669"/>
    <property type="project" value="UniProtKB-KW"/>
</dbReference>
<keyword evidence="3" id="KW-0238">DNA-binding</keyword>
<dbReference type="CDD" id="cd11446">
    <property type="entry name" value="bHLH_AtILR3_like"/>
    <property type="match status" value="1"/>
</dbReference>
<dbReference type="PROSITE" id="PS50888">
    <property type="entry name" value="BHLH"/>
    <property type="match status" value="1"/>
</dbReference>
<feature type="coiled-coil region" evidence="6">
    <location>
        <begin position="114"/>
        <end position="169"/>
    </location>
</feature>
<dbReference type="Gene3D" id="4.10.280.10">
    <property type="entry name" value="Helix-loop-helix DNA-binding domain"/>
    <property type="match status" value="1"/>
</dbReference>
<dbReference type="FunFam" id="4.10.280.10:FF:000165">
    <property type="entry name" value="Transcription factor bHLH104"/>
    <property type="match status" value="1"/>
</dbReference>
<comment type="subcellular location">
    <subcellularLocation>
        <location evidence="1">Nucleus</location>
    </subcellularLocation>
</comment>
<keyword evidence="4" id="KW-0804">Transcription</keyword>
<dbReference type="GO" id="GO:0006879">
    <property type="term" value="P:intracellular iron ion homeostasis"/>
    <property type="evidence" value="ECO:0007669"/>
    <property type="project" value="InterPro"/>
</dbReference>
<protein>
    <recommendedName>
        <fullName evidence="7">BHLH domain-containing protein</fullName>
    </recommendedName>
</protein>
<accession>A0AAV0RNA8</accession>
<evidence type="ECO:0000256" key="1">
    <source>
        <dbReference type="ARBA" id="ARBA00004123"/>
    </source>
</evidence>
<dbReference type="InterPro" id="IPR011598">
    <property type="entry name" value="bHLH_dom"/>
</dbReference>
<keyword evidence="9" id="KW-1185">Reference proteome</keyword>
<evidence type="ECO:0000256" key="2">
    <source>
        <dbReference type="ARBA" id="ARBA00023015"/>
    </source>
</evidence>
<dbReference type="GO" id="GO:0046983">
    <property type="term" value="F:protein dimerization activity"/>
    <property type="evidence" value="ECO:0007669"/>
    <property type="project" value="InterPro"/>
</dbReference>
<keyword evidence="5" id="KW-0539">Nucleus</keyword>
<proteinExistence type="predicted"/>
<dbReference type="GO" id="GO:0003700">
    <property type="term" value="F:DNA-binding transcription factor activity"/>
    <property type="evidence" value="ECO:0007669"/>
    <property type="project" value="InterPro"/>
</dbReference>
<evidence type="ECO:0000256" key="3">
    <source>
        <dbReference type="ARBA" id="ARBA00023125"/>
    </source>
</evidence>
<dbReference type="InterPro" id="IPR036638">
    <property type="entry name" value="HLH_DNA-bd_sf"/>
</dbReference>
<dbReference type="SMART" id="SM00353">
    <property type="entry name" value="HLH"/>
    <property type="match status" value="1"/>
</dbReference>
<feature type="domain" description="BHLH" evidence="7">
    <location>
        <begin position="73"/>
        <end position="124"/>
    </location>
</feature>
<evidence type="ECO:0000259" key="7">
    <source>
        <dbReference type="PROSITE" id="PS50888"/>
    </source>
</evidence>
<dbReference type="GO" id="GO:0005634">
    <property type="term" value="C:nucleus"/>
    <property type="evidence" value="ECO:0007669"/>
    <property type="project" value="UniProtKB-SubCell"/>
</dbReference>
<evidence type="ECO:0000256" key="6">
    <source>
        <dbReference type="SAM" id="Coils"/>
    </source>
</evidence>
<dbReference type="Proteomes" id="UP001154282">
    <property type="component" value="Unassembled WGS sequence"/>
</dbReference>
<dbReference type="InterPro" id="IPR044818">
    <property type="entry name" value="ILR3-like"/>
</dbReference>
<dbReference type="PANTHER" id="PTHR46133:SF9">
    <property type="entry name" value="TRANSCRIPTION FACTOR BHLH104"/>
    <property type="match status" value="1"/>
</dbReference>
<organism evidence="8 9">
    <name type="scientific">Linum tenue</name>
    <dbReference type="NCBI Taxonomy" id="586396"/>
    <lineage>
        <taxon>Eukaryota</taxon>
        <taxon>Viridiplantae</taxon>
        <taxon>Streptophyta</taxon>
        <taxon>Embryophyta</taxon>
        <taxon>Tracheophyta</taxon>
        <taxon>Spermatophyta</taxon>
        <taxon>Magnoliopsida</taxon>
        <taxon>eudicotyledons</taxon>
        <taxon>Gunneridae</taxon>
        <taxon>Pentapetalae</taxon>
        <taxon>rosids</taxon>
        <taxon>fabids</taxon>
        <taxon>Malpighiales</taxon>
        <taxon>Linaceae</taxon>
        <taxon>Linum</taxon>
    </lineage>
</organism>
<gene>
    <name evidence="8" type="ORF">LITE_LOCUS49031</name>
</gene>
<sequence length="232" mass="26041">MDPIDDSPSWDFLDNFIDETASSSFLWPSSNSGSLDIDFSSSVAVSQEKESNRKRYFGLTCENLIKARGDSCSRPGAKACREKLRRERLNDRFQDLSAVLEPGRPVKADKPAILDDAIRILQQLKSEAQELKETNEKLQEEIKSLKAEKNELREEKLTLKADKEKMEQQVKAMAVPAPPSGFMPAHPAAAYHAGATKMPPMYPSYSLVPMWQYLPPAAYDTSRDHELRPPAA</sequence>
<evidence type="ECO:0000313" key="8">
    <source>
        <dbReference type="EMBL" id="CAI0559043.1"/>
    </source>
</evidence>
<dbReference type="InterPro" id="IPR057075">
    <property type="entry name" value="bHLH_IRO3"/>
</dbReference>
<reference evidence="8" key="1">
    <citation type="submission" date="2022-08" db="EMBL/GenBank/DDBJ databases">
        <authorList>
            <person name="Gutierrez-Valencia J."/>
        </authorList>
    </citation>
    <scope>NUCLEOTIDE SEQUENCE</scope>
</reference>
<name>A0AAV0RNA8_9ROSI</name>
<evidence type="ECO:0000256" key="4">
    <source>
        <dbReference type="ARBA" id="ARBA00023163"/>
    </source>
</evidence>
<dbReference type="EMBL" id="CAMGYJ010000011">
    <property type="protein sequence ID" value="CAI0559043.1"/>
    <property type="molecule type" value="Genomic_DNA"/>
</dbReference>
<comment type="caution">
    <text evidence="8">The sequence shown here is derived from an EMBL/GenBank/DDBJ whole genome shotgun (WGS) entry which is preliminary data.</text>
</comment>
<evidence type="ECO:0000313" key="9">
    <source>
        <dbReference type="Proteomes" id="UP001154282"/>
    </source>
</evidence>
<dbReference type="AlphaFoldDB" id="A0AAV0RNA8"/>
<dbReference type="SUPFAM" id="SSF47459">
    <property type="entry name" value="HLH, helix-loop-helix DNA-binding domain"/>
    <property type="match status" value="1"/>
</dbReference>